<evidence type="ECO:0000256" key="1">
    <source>
        <dbReference type="ARBA" id="ARBA00023125"/>
    </source>
</evidence>
<gene>
    <name evidence="4" type="ORF">JZO67_000894</name>
</gene>
<keyword evidence="1" id="KW-0238">DNA-binding</keyword>
<dbReference type="RefSeq" id="WP_207700713.1">
    <property type="nucleotide sequence ID" value="NZ_JAFREL020000001.1"/>
</dbReference>
<dbReference type="PANTHER" id="PTHR46558:SF15">
    <property type="entry name" value="HELIX-TURN-HELIX DOMAIN PROTEIN"/>
    <property type="match status" value="1"/>
</dbReference>
<dbReference type="InterPro" id="IPR001387">
    <property type="entry name" value="Cro/C1-type_HTH"/>
</dbReference>
<reference evidence="4 5" key="1">
    <citation type="submission" date="2021-03" db="EMBL/GenBank/DDBJ databases">
        <authorList>
            <person name="Gilmore M.S."/>
            <person name="Schwartzman J."/>
            <person name="Van Tyne D."/>
            <person name="Martin M."/>
            <person name="Earl A.M."/>
            <person name="Manson A.L."/>
            <person name="Straub T."/>
            <person name="Salamzade R."/>
            <person name="Saavedra J."/>
            <person name="Lebreton F."/>
            <person name="Prichula J."/>
            <person name="Schaufler K."/>
            <person name="Gaca A."/>
            <person name="Sgardioli B."/>
            <person name="Wagenaar J."/>
            <person name="Strong T."/>
        </authorList>
    </citation>
    <scope>NUCLEOTIDE SEQUENCE [LARGE SCALE GENOMIC DNA]</scope>
    <source>
        <strain evidence="4 5">665A</strain>
    </source>
</reference>
<dbReference type="Gene3D" id="1.10.260.40">
    <property type="entry name" value="lambda repressor-like DNA-binding domains"/>
    <property type="match status" value="1"/>
</dbReference>
<name>A0ABV0EK04_9ENTE</name>
<feature type="transmembrane region" description="Helical" evidence="2">
    <location>
        <begin position="81"/>
        <end position="99"/>
    </location>
</feature>
<accession>A0ABV0EK04</accession>
<sequence length="245" mass="28276">MIIGEKIKEKRTEKKWTQEELAERLHVSRSTISGWEVGRNYPDLTTIVQLSDLLDISLDQLLREDHKMTNHLSKNLRAGRIYQRIIIGAIILLLVHMIYGQYLTKQADHYNDYLSQEGWTPNEEYLTVYEKTEKEITYLASTTRVYAANLFYLKNQFTLAAKVDHCETQLDSAGQLYVKIPKEVLLTDADYLMEIDKKGHLLPITSQTSIETAELMASYMEDNQTTHQKLIDGLLAKKEFSAGEN</sequence>
<evidence type="ECO:0000313" key="5">
    <source>
        <dbReference type="Proteomes" id="UP000664357"/>
    </source>
</evidence>
<organism evidence="4 5">
    <name type="scientific">Candidatus Enterococcus ferrettii</name>
    <dbReference type="NCBI Taxonomy" id="2815324"/>
    <lineage>
        <taxon>Bacteria</taxon>
        <taxon>Bacillati</taxon>
        <taxon>Bacillota</taxon>
        <taxon>Bacilli</taxon>
        <taxon>Lactobacillales</taxon>
        <taxon>Enterococcaceae</taxon>
        <taxon>Enterococcus</taxon>
    </lineage>
</organism>
<reference evidence="4 5" key="2">
    <citation type="submission" date="2024-02" db="EMBL/GenBank/DDBJ databases">
        <title>The Genome Sequence of Enterococcus sp. DIV0159.</title>
        <authorList>
            <person name="Earl A."/>
            <person name="Manson A."/>
            <person name="Gilmore M."/>
            <person name="Sanders J."/>
            <person name="Shea T."/>
            <person name="Howe W."/>
            <person name="Livny J."/>
            <person name="Cuomo C."/>
            <person name="Neafsey D."/>
            <person name="Birren B."/>
        </authorList>
    </citation>
    <scope>NUCLEOTIDE SEQUENCE [LARGE SCALE GENOMIC DNA]</scope>
    <source>
        <strain evidence="4 5">665A</strain>
    </source>
</reference>
<dbReference type="Pfam" id="PF01381">
    <property type="entry name" value="HTH_3"/>
    <property type="match status" value="1"/>
</dbReference>
<keyword evidence="2" id="KW-0812">Transmembrane</keyword>
<keyword evidence="2" id="KW-1133">Transmembrane helix</keyword>
<dbReference type="PANTHER" id="PTHR46558">
    <property type="entry name" value="TRACRIPTIONAL REGULATORY PROTEIN-RELATED-RELATED"/>
    <property type="match status" value="1"/>
</dbReference>
<protein>
    <recommendedName>
        <fullName evidence="3">HTH cro/C1-type domain-containing protein</fullName>
    </recommendedName>
</protein>
<dbReference type="CDD" id="cd00093">
    <property type="entry name" value="HTH_XRE"/>
    <property type="match status" value="1"/>
</dbReference>
<evidence type="ECO:0000313" key="4">
    <source>
        <dbReference type="EMBL" id="MEO1768955.1"/>
    </source>
</evidence>
<dbReference type="SMART" id="SM00530">
    <property type="entry name" value="HTH_XRE"/>
    <property type="match status" value="1"/>
</dbReference>
<keyword evidence="2" id="KW-0472">Membrane</keyword>
<dbReference type="SUPFAM" id="SSF47413">
    <property type="entry name" value="lambda repressor-like DNA-binding domains"/>
    <property type="match status" value="1"/>
</dbReference>
<dbReference type="InterPro" id="IPR010982">
    <property type="entry name" value="Lambda_DNA-bd_dom_sf"/>
</dbReference>
<keyword evidence="5" id="KW-1185">Reference proteome</keyword>
<comment type="caution">
    <text evidence="4">The sequence shown here is derived from an EMBL/GenBank/DDBJ whole genome shotgun (WGS) entry which is preliminary data.</text>
</comment>
<dbReference type="PROSITE" id="PS50943">
    <property type="entry name" value="HTH_CROC1"/>
    <property type="match status" value="1"/>
</dbReference>
<evidence type="ECO:0000259" key="3">
    <source>
        <dbReference type="PROSITE" id="PS50943"/>
    </source>
</evidence>
<dbReference type="Proteomes" id="UP000664357">
    <property type="component" value="Unassembled WGS sequence"/>
</dbReference>
<evidence type="ECO:0000256" key="2">
    <source>
        <dbReference type="SAM" id="Phobius"/>
    </source>
</evidence>
<proteinExistence type="predicted"/>
<feature type="domain" description="HTH cro/C1-type" evidence="3">
    <location>
        <begin position="7"/>
        <end position="61"/>
    </location>
</feature>
<dbReference type="EMBL" id="JAFREL020000001">
    <property type="protein sequence ID" value="MEO1768955.1"/>
    <property type="molecule type" value="Genomic_DNA"/>
</dbReference>